<accession>A0ACC6RRQ5</accession>
<reference evidence="1" key="1">
    <citation type="submission" date="2024-01" db="EMBL/GenBank/DDBJ databases">
        <title>The diversity of rhizobia nodulating Mimosa spp. in eleven states of Brazil covering several biomes is determined by host plant, location, and edaphic factors.</title>
        <authorList>
            <person name="Rouws L."/>
            <person name="Barauna A."/>
            <person name="Beukes C."/>
            <person name="De Faria S.M."/>
            <person name="Gross E."/>
            <person name="Dos Reis Junior F.B."/>
            <person name="Simon M."/>
            <person name="Maluk M."/>
            <person name="Odee D.W."/>
            <person name="Kenicer G."/>
            <person name="Young J.P.W."/>
            <person name="Reis V.M."/>
            <person name="Zilli J."/>
            <person name="James E.K."/>
        </authorList>
    </citation>
    <scope>NUCLEOTIDE SEQUENCE</scope>
    <source>
        <strain evidence="1">JPY452</strain>
    </source>
</reference>
<keyword evidence="2" id="KW-1185">Reference proteome</keyword>
<evidence type="ECO:0000313" key="1">
    <source>
        <dbReference type="EMBL" id="MEM5404114.1"/>
    </source>
</evidence>
<evidence type="ECO:0000313" key="2">
    <source>
        <dbReference type="Proteomes" id="UP001392318"/>
    </source>
</evidence>
<protein>
    <submittedName>
        <fullName evidence="1">Uncharacterized protein</fullName>
    </submittedName>
</protein>
<proteinExistence type="predicted"/>
<dbReference type="Proteomes" id="UP001392318">
    <property type="component" value="Unassembled WGS sequence"/>
</dbReference>
<dbReference type="EMBL" id="JAYMRU010000026">
    <property type="protein sequence ID" value="MEM5404114.1"/>
    <property type="molecule type" value="Genomic_DNA"/>
</dbReference>
<name>A0ACC6RRQ5_9BURK</name>
<comment type="caution">
    <text evidence="1">The sequence shown here is derived from an EMBL/GenBank/DDBJ whole genome shotgun (WGS) entry which is preliminary data.</text>
</comment>
<sequence>MMYIDSREHLIQIAYQEAARVARLNACNIVFRGDNKLDFAPYIDGIKATGFPFEHWTAERLLANKWQIISNRYYIDDDENKMREIDIIAYKASSHGDFDLRTVIIISCKKSEQHNWAFLSRDANHGDPNSNWKPVHFWSDHKPLSYAVSRDSWAAKYHESVKDRGVKELFDQPDYDVFAFQEMFCEEGKKDKKLGASKGDFNIYASVLSTIKAQLYEMSIRGNPARKVPAIYQFNLLCLADAKFIRLHFRGDEILPAEVDSATHIARYLVKRNQIFARVLFSTKENFDALLAQYEKLHNANKKILVEQRDKFYERIERDTKRLDVLIDEFRASLRTALILSENSPPYTQILEASKSANLAWSDSEKKLKILIDGVNIEIDKFNVSSVHKRVAEILKKIYRYEGDFTFDEDIPF</sequence>
<gene>
    <name evidence="1" type="ORF">VSR83_29470</name>
</gene>
<organism evidence="1 2">
    <name type="scientific">Paraburkholderia unamae</name>
    <dbReference type="NCBI Taxonomy" id="219649"/>
    <lineage>
        <taxon>Bacteria</taxon>
        <taxon>Pseudomonadati</taxon>
        <taxon>Pseudomonadota</taxon>
        <taxon>Betaproteobacteria</taxon>
        <taxon>Burkholderiales</taxon>
        <taxon>Burkholderiaceae</taxon>
        <taxon>Paraburkholderia</taxon>
    </lineage>
</organism>